<dbReference type="Proteomes" id="UP001597063">
    <property type="component" value="Unassembled WGS sequence"/>
</dbReference>
<protein>
    <recommendedName>
        <fullName evidence="3">DoxX family membrane protein</fullName>
    </recommendedName>
</protein>
<proteinExistence type="predicted"/>
<organism evidence="1 2">
    <name type="scientific">Actinomadura fibrosa</name>
    <dbReference type="NCBI Taxonomy" id="111802"/>
    <lineage>
        <taxon>Bacteria</taxon>
        <taxon>Bacillati</taxon>
        <taxon>Actinomycetota</taxon>
        <taxon>Actinomycetes</taxon>
        <taxon>Streptosporangiales</taxon>
        <taxon>Thermomonosporaceae</taxon>
        <taxon>Actinomadura</taxon>
    </lineage>
</organism>
<name>A0ABW2XUD8_9ACTN</name>
<evidence type="ECO:0000313" key="2">
    <source>
        <dbReference type="Proteomes" id="UP001597063"/>
    </source>
</evidence>
<keyword evidence="2" id="KW-1185">Reference proteome</keyword>
<gene>
    <name evidence="1" type="ORF">ACFQZM_33230</name>
</gene>
<evidence type="ECO:0000313" key="1">
    <source>
        <dbReference type="EMBL" id="MFD0689390.1"/>
    </source>
</evidence>
<reference evidence="2" key="1">
    <citation type="journal article" date="2019" name="Int. J. Syst. Evol. Microbiol.">
        <title>The Global Catalogue of Microorganisms (GCM) 10K type strain sequencing project: providing services to taxonomists for standard genome sequencing and annotation.</title>
        <authorList>
            <consortium name="The Broad Institute Genomics Platform"/>
            <consortium name="The Broad Institute Genome Sequencing Center for Infectious Disease"/>
            <person name="Wu L."/>
            <person name="Ma J."/>
        </authorList>
    </citation>
    <scope>NUCLEOTIDE SEQUENCE [LARGE SCALE GENOMIC DNA]</scope>
    <source>
        <strain evidence="2">JCM 9371</strain>
    </source>
</reference>
<dbReference type="RefSeq" id="WP_242619887.1">
    <property type="nucleotide sequence ID" value="NZ_CAACUY010000447.1"/>
</dbReference>
<evidence type="ECO:0008006" key="3">
    <source>
        <dbReference type="Google" id="ProtNLM"/>
    </source>
</evidence>
<comment type="caution">
    <text evidence="1">The sequence shown here is derived from an EMBL/GenBank/DDBJ whole genome shotgun (WGS) entry which is preliminary data.</text>
</comment>
<accession>A0ABW2XUD8</accession>
<dbReference type="EMBL" id="JBHTGP010000017">
    <property type="protein sequence ID" value="MFD0689390.1"/>
    <property type="molecule type" value="Genomic_DNA"/>
</dbReference>
<sequence>MPARLIVGAFVLNSGLSKLKAEDETAQYVHGTAKTAYPFLSSQDPVEFTRKLGKAEVALGAALLLPVVPSLVAGAALTAFAAGLTGLYLRLPGTREEGSLRPTQEGIPLAKDSWLLGIGAALTLEDLLGSHERKTVIQAEVVPG</sequence>